<gene>
    <name evidence="1" type="ORF">ECRASSUSDP1_LOCUS8640</name>
</gene>
<organism evidence="1 2">
    <name type="scientific">Euplotes crassus</name>
    <dbReference type="NCBI Taxonomy" id="5936"/>
    <lineage>
        <taxon>Eukaryota</taxon>
        <taxon>Sar</taxon>
        <taxon>Alveolata</taxon>
        <taxon>Ciliophora</taxon>
        <taxon>Intramacronucleata</taxon>
        <taxon>Spirotrichea</taxon>
        <taxon>Hypotrichia</taxon>
        <taxon>Euplotida</taxon>
        <taxon>Euplotidae</taxon>
        <taxon>Moneuplotes</taxon>
    </lineage>
</organism>
<accession>A0AAD1UDS5</accession>
<comment type="caution">
    <text evidence="1">The sequence shown here is derived from an EMBL/GenBank/DDBJ whole genome shotgun (WGS) entry which is preliminary data.</text>
</comment>
<keyword evidence="2" id="KW-1185">Reference proteome</keyword>
<evidence type="ECO:0000313" key="1">
    <source>
        <dbReference type="EMBL" id="CAI2367358.1"/>
    </source>
</evidence>
<proteinExistence type="predicted"/>
<dbReference type="Proteomes" id="UP001295684">
    <property type="component" value="Unassembled WGS sequence"/>
</dbReference>
<sequence>MEQGFKICSCRNGADCEPQLHFGHPVDLASTVAASSSSSISITCIFRIFSSESIVVSGGIIIEVKVVFVT</sequence>
<name>A0AAD1UDS5_EUPCR</name>
<dbReference type="EMBL" id="CAMPGE010008460">
    <property type="protein sequence ID" value="CAI2367358.1"/>
    <property type="molecule type" value="Genomic_DNA"/>
</dbReference>
<protein>
    <submittedName>
        <fullName evidence="1">Uncharacterized protein</fullName>
    </submittedName>
</protein>
<reference evidence="1" key="1">
    <citation type="submission" date="2023-07" db="EMBL/GenBank/DDBJ databases">
        <authorList>
            <consortium name="AG Swart"/>
            <person name="Singh M."/>
            <person name="Singh A."/>
            <person name="Seah K."/>
            <person name="Emmerich C."/>
        </authorList>
    </citation>
    <scope>NUCLEOTIDE SEQUENCE</scope>
    <source>
        <strain evidence="1">DP1</strain>
    </source>
</reference>
<evidence type="ECO:0000313" key="2">
    <source>
        <dbReference type="Proteomes" id="UP001295684"/>
    </source>
</evidence>
<dbReference type="AlphaFoldDB" id="A0AAD1UDS5"/>